<feature type="binding site" evidence="11">
    <location>
        <position position="46"/>
    </location>
    <ligand>
        <name>ATP</name>
        <dbReference type="ChEBI" id="CHEBI:30616"/>
    </ligand>
</feature>
<evidence type="ECO:0000256" key="5">
    <source>
        <dbReference type="ARBA" id="ARBA00022679"/>
    </source>
</evidence>
<dbReference type="EMBL" id="MT631237">
    <property type="protein sequence ID" value="QNO46996.1"/>
    <property type="molecule type" value="Genomic_DNA"/>
</dbReference>
<keyword evidence="7 11" id="KW-0418">Kinase</keyword>
<evidence type="ECO:0000256" key="1">
    <source>
        <dbReference type="ARBA" id="ARBA00004496"/>
    </source>
</evidence>
<feature type="binding site" evidence="11">
    <location>
        <position position="137"/>
    </location>
    <ligand>
        <name>ATP</name>
        <dbReference type="ChEBI" id="CHEBI:30616"/>
    </ligand>
</feature>
<comment type="activity regulation">
    <text evidence="11">Inhibited by UTP.</text>
</comment>
<evidence type="ECO:0000256" key="2">
    <source>
        <dbReference type="ARBA" id="ARBA00004791"/>
    </source>
</evidence>
<dbReference type="InterPro" id="IPR011818">
    <property type="entry name" value="Uridylate_kinase_arch/spir"/>
</dbReference>
<dbReference type="HAMAP" id="MF_01220_A">
    <property type="entry name" value="PyrH_A"/>
    <property type="match status" value="1"/>
</dbReference>
<dbReference type="GO" id="GO:0006225">
    <property type="term" value="P:UDP biosynthetic process"/>
    <property type="evidence" value="ECO:0007669"/>
    <property type="project" value="TreeGrafter"/>
</dbReference>
<feature type="binding site" evidence="11">
    <location>
        <position position="146"/>
    </location>
    <ligand>
        <name>ATP</name>
        <dbReference type="ChEBI" id="CHEBI:30616"/>
    </ligand>
</feature>
<evidence type="ECO:0000259" key="12">
    <source>
        <dbReference type="Pfam" id="PF00696"/>
    </source>
</evidence>
<evidence type="ECO:0000256" key="3">
    <source>
        <dbReference type="ARBA" id="ARBA00007614"/>
    </source>
</evidence>
<keyword evidence="8 11" id="KW-0067">ATP-binding</keyword>
<evidence type="ECO:0000256" key="11">
    <source>
        <dbReference type="HAMAP-Rule" id="MF_01220"/>
    </source>
</evidence>
<dbReference type="PANTHER" id="PTHR42833:SF4">
    <property type="entry name" value="URIDYLATE KINASE PUMPKIN, CHLOROPLASTIC"/>
    <property type="match status" value="1"/>
</dbReference>
<dbReference type="AlphaFoldDB" id="A0A7G9YG62"/>
<feature type="domain" description="Aspartate/glutamate/uridylate kinase" evidence="12">
    <location>
        <begin position="1"/>
        <end position="199"/>
    </location>
</feature>
<dbReference type="InterPro" id="IPR001048">
    <property type="entry name" value="Asp/Glu/Uridylate_kinase"/>
</dbReference>
<evidence type="ECO:0000256" key="7">
    <source>
        <dbReference type="ARBA" id="ARBA00022777"/>
    </source>
</evidence>
<organism evidence="13">
    <name type="scientific">Candidatus Methanogaster sp. ANME-2c ERB4</name>
    <dbReference type="NCBI Taxonomy" id="2759911"/>
    <lineage>
        <taxon>Archaea</taxon>
        <taxon>Methanobacteriati</taxon>
        <taxon>Methanobacteriota</taxon>
        <taxon>Stenosarchaea group</taxon>
        <taxon>Methanomicrobia</taxon>
        <taxon>Methanosarcinales</taxon>
        <taxon>ANME-2 cluster</taxon>
        <taxon>Candidatus Methanogasteraceae</taxon>
        <taxon>Candidatus Methanogaster</taxon>
    </lineage>
</organism>
<dbReference type="CDD" id="cd04253">
    <property type="entry name" value="AAK_UMPK-PyrH-Pf"/>
    <property type="match status" value="1"/>
</dbReference>
<comment type="pathway">
    <text evidence="2 11">Pyrimidine metabolism; CTP biosynthesis via de novo pathway; UDP from UMP (UMPK route): step 1/1.</text>
</comment>
<keyword evidence="4 11" id="KW-0963">Cytoplasm</keyword>
<dbReference type="NCBIfam" id="TIGR02076">
    <property type="entry name" value="pyrH_arch"/>
    <property type="match status" value="1"/>
</dbReference>
<feature type="binding site" evidence="11">
    <location>
        <position position="42"/>
    </location>
    <ligand>
        <name>ATP</name>
        <dbReference type="ChEBI" id="CHEBI:30616"/>
    </ligand>
</feature>
<evidence type="ECO:0000256" key="10">
    <source>
        <dbReference type="ARBA" id="ARBA00047767"/>
    </source>
</evidence>
<name>A0A7G9YG62_9EURY</name>
<dbReference type="Gene3D" id="3.40.1160.10">
    <property type="entry name" value="Acetylglutamate kinase-like"/>
    <property type="match status" value="1"/>
</dbReference>
<evidence type="ECO:0000313" key="13">
    <source>
        <dbReference type="EMBL" id="QNO46996.1"/>
    </source>
</evidence>
<dbReference type="PIRSF" id="PIRSF005650">
    <property type="entry name" value="Uridylate_kin"/>
    <property type="match status" value="1"/>
</dbReference>
<dbReference type="GO" id="GO:0005737">
    <property type="term" value="C:cytoplasm"/>
    <property type="evidence" value="ECO:0007669"/>
    <property type="project" value="UniProtKB-SubCell"/>
</dbReference>
<comment type="function">
    <text evidence="11">Catalyzes the reversible phosphorylation of UMP to UDP.</text>
</comment>
<comment type="similarity">
    <text evidence="3 11">Belongs to the UMP kinase family.</text>
</comment>
<dbReference type="InterPro" id="IPR036393">
    <property type="entry name" value="AceGlu_kinase-like_sf"/>
</dbReference>
<dbReference type="UniPathway" id="UPA00159">
    <property type="reaction ID" value="UER00275"/>
</dbReference>
<dbReference type="SUPFAM" id="SSF53633">
    <property type="entry name" value="Carbamate kinase-like"/>
    <property type="match status" value="1"/>
</dbReference>
<evidence type="ECO:0000256" key="9">
    <source>
        <dbReference type="ARBA" id="ARBA00022975"/>
    </source>
</evidence>
<dbReference type="InterPro" id="IPR011817">
    <property type="entry name" value="Uridylate_kinase"/>
</dbReference>
<comment type="subcellular location">
    <subcellularLocation>
        <location evidence="1 11">Cytoplasm</location>
    </subcellularLocation>
</comment>
<sequence>MILVLSIGGSVIDHDRDRLTEYVKVLRDLRSDHTVFVVVGGGATARDYIGMARTFDADEAFCDLLGIAVTRLNARLLIAALGSAAYPVPPETQEDASVAALSGRIVVMGGTTPGHTTDAVAAILAEYVHADILIDATSTDGIYTKDPKKHPDAVKLDELSPARLVEIIAAERMAAGANLPLDMLAAKIIERSGILTVVLDGREPGQVVDAVNGMRVGTYLR</sequence>
<comment type="caution">
    <text evidence="11">Lacks conserved residue(s) required for the propagation of feature annotation.</text>
</comment>
<accession>A0A7G9YG62</accession>
<feature type="binding site" evidence="11">
    <location>
        <position position="41"/>
    </location>
    <ligand>
        <name>UMP</name>
        <dbReference type="ChEBI" id="CHEBI:57865"/>
    </ligand>
</feature>
<evidence type="ECO:0000256" key="4">
    <source>
        <dbReference type="ARBA" id="ARBA00022490"/>
    </source>
</evidence>
<gene>
    <name evidence="11 13" type="primary">pyrH</name>
    <name evidence="13" type="ORF">JMDIOONB_00008</name>
</gene>
<feature type="binding site" evidence="11">
    <location>
        <begin position="9"/>
        <end position="10"/>
    </location>
    <ligand>
        <name>ATP</name>
        <dbReference type="ChEBI" id="CHEBI:30616"/>
    </ligand>
</feature>
<feature type="binding site" evidence="11">
    <location>
        <begin position="111"/>
        <end position="117"/>
    </location>
    <ligand>
        <name>UMP</name>
        <dbReference type="ChEBI" id="CHEBI:57865"/>
    </ligand>
</feature>
<keyword evidence="6 11" id="KW-0547">Nucleotide-binding</keyword>
<protein>
    <recommendedName>
        <fullName evidence="11">Uridylate kinase</fullName>
        <shortName evidence="11">UK</shortName>
        <ecNumber evidence="11">2.7.4.22</ecNumber>
    </recommendedName>
    <alternativeName>
        <fullName evidence="11">Uridine monophosphate kinase</fullName>
        <shortName evidence="11">UMP kinase</shortName>
        <shortName evidence="11">UMPK</shortName>
    </alternativeName>
</protein>
<dbReference type="Pfam" id="PF00696">
    <property type="entry name" value="AA_kinase"/>
    <property type="match status" value="1"/>
</dbReference>
<evidence type="ECO:0000256" key="8">
    <source>
        <dbReference type="ARBA" id="ARBA00022840"/>
    </source>
</evidence>
<dbReference type="GO" id="GO:0005524">
    <property type="term" value="F:ATP binding"/>
    <property type="evidence" value="ECO:0007669"/>
    <property type="project" value="UniProtKB-KW"/>
</dbReference>
<keyword evidence="9 11" id="KW-0665">Pyrimidine biosynthesis</keyword>
<evidence type="ECO:0000256" key="6">
    <source>
        <dbReference type="ARBA" id="ARBA00022741"/>
    </source>
</evidence>
<dbReference type="GO" id="GO:0044210">
    <property type="term" value="P:'de novo' CTP biosynthetic process"/>
    <property type="evidence" value="ECO:0007669"/>
    <property type="project" value="UniProtKB-UniRule"/>
</dbReference>
<dbReference type="EC" id="2.7.4.22" evidence="11"/>
<comment type="catalytic activity">
    <reaction evidence="10 11">
        <text>UMP + ATP = UDP + ADP</text>
        <dbReference type="Rhea" id="RHEA:24400"/>
        <dbReference type="ChEBI" id="CHEBI:30616"/>
        <dbReference type="ChEBI" id="CHEBI:57865"/>
        <dbReference type="ChEBI" id="CHEBI:58223"/>
        <dbReference type="ChEBI" id="CHEBI:456216"/>
        <dbReference type="EC" id="2.7.4.22"/>
    </reaction>
</comment>
<feature type="binding site" evidence="11">
    <location>
        <position position="143"/>
    </location>
    <ligand>
        <name>ATP</name>
        <dbReference type="ChEBI" id="CHEBI:30616"/>
    </ligand>
</feature>
<feature type="binding site" evidence="11">
    <location>
        <position position="63"/>
    </location>
    <ligand>
        <name>UMP</name>
        <dbReference type="ChEBI" id="CHEBI:57865"/>
    </ligand>
</feature>
<dbReference type="PANTHER" id="PTHR42833">
    <property type="entry name" value="URIDYLATE KINASE"/>
    <property type="match status" value="1"/>
</dbReference>
<comment type="subunit">
    <text evidence="11">Homohexamer.</text>
</comment>
<dbReference type="GO" id="GO:0033862">
    <property type="term" value="F:UMP kinase activity"/>
    <property type="evidence" value="ECO:0007669"/>
    <property type="project" value="UniProtKB-EC"/>
</dbReference>
<keyword evidence="5 11" id="KW-0808">Transferase</keyword>
<proteinExistence type="inferred from homology"/>
<reference evidence="13" key="1">
    <citation type="submission" date="2020-06" db="EMBL/GenBank/DDBJ databases">
        <title>Unique genomic features of the anaerobic methanotrophic archaea.</title>
        <authorList>
            <person name="Chadwick G.L."/>
            <person name="Skennerton C.T."/>
            <person name="Laso-Perez R."/>
            <person name="Leu A.O."/>
            <person name="Speth D.R."/>
            <person name="Yu H."/>
            <person name="Morgan-Lang C."/>
            <person name="Hatzenpichler R."/>
            <person name="Goudeau D."/>
            <person name="Malmstrom R."/>
            <person name="Brazelton W.J."/>
            <person name="Woyke T."/>
            <person name="Hallam S.J."/>
            <person name="Tyson G.W."/>
            <person name="Wegener G."/>
            <person name="Boetius A."/>
            <person name="Orphan V."/>
        </authorList>
    </citation>
    <scope>NUCLEOTIDE SEQUENCE</scope>
</reference>